<sequence>MAGHSKWAGIKHKKAIVDSRRGKLFTKLARAIAVAAKEGGGDPDGNPALALAIQKAKDASMPKDNIERAVQRGTGAGADAETYEAVLYEGYGPGGVALLVEALTDNRNRTGADVRHAFSKHGGNLGEPGSVAYLFEKAGVIVVDAAAYDEEALIVAIDAGALDIARDEDIFEVLTEPAELGTVRGALEHAGVAFESAEVTQRAKTRVSVDEVTLAKLLRLIDTLEDSDDVGDVHANFDVDADVLDRVAGA</sequence>
<evidence type="ECO:0000259" key="5">
    <source>
        <dbReference type="Pfam" id="PF01709"/>
    </source>
</evidence>
<dbReference type="PANTHER" id="PTHR12532:SF6">
    <property type="entry name" value="TRANSCRIPTIONAL REGULATORY PROTEIN YEBC-RELATED"/>
    <property type="match status" value="1"/>
</dbReference>
<name>A0A6J7DN49_9ZZZZ</name>
<dbReference type="Pfam" id="PF01709">
    <property type="entry name" value="Transcrip_reg"/>
    <property type="match status" value="1"/>
</dbReference>
<keyword evidence="4" id="KW-0238">DNA-binding</keyword>
<evidence type="ECO:0000256" key="2">
    <source>
        <dbReference type="ARBA" id="ARBA00008724"/>
    </source>
</evidence>
<dbReference type="AlphaFoldDB" id="A0A6J7DN49"/>
<accession>A0A6J7DN49</accession>
<dbReference type="SUPFAM" id="SSF75625">
    <property type="entry name" value="YebC-like"/>
    <property type="match status" value="1"/>
</dbReference>
<dbReference type="InterPro" id="IPR017856">
    <property type="entry name" value="Integrase-like_N"/>
</dbReference>
<dbReference type="NCBIfam" id="NF001030">
    <property type="entry name" value="PRK00110.1"/>
    <property type="match status" value="1"/>
</dbReference>
<evidence type="ECO:0000256" key="1">
    <source>
        <dbReference type="ARBA" id="ARBA00004173"/>
    </source>
</evidence>
<evidence type="ECO:0000313" key="7">
    <source>
        <dbReference type="EMBL" id="CAB4872041.1"/>
    </source>
</evidence>
<dbReference type="GO" id="GO:0005829">
    <property type="term" value="C:cytosol"/>
    <property type="evidence" value="ECO:0007669"/>
    <property type="project" value="TreeGrafter"/>
</dbReference>
<dbReference type="InterPro" id="IPR002876">
    <property type="entry name" value="Transcrip_reg_TACO1-like"/>
</dbReference>
<dbReference type="GO" id="GO:0005739">
    <property type="term" value="C:mitochondrion"/>
    <property type="evidence" value="ECO:0007669"/>
    <property type="project" value="UniProtKB-SubCell"/>
</dbReference>
<dbReference type="NCBIfam" id="NF009044">
    <property type="entry name" value="PRK12378.1"/>
    <property type="match status" value="1"/>
</dbReference>
<dbReference type="Gene3D" id="3.30.70.980">
    <property type="match status" value="2"/>
</dbReference>
<keyword evidence="3" id="KW-0963">Cytoplasm</keyword>
<dbReference type="Gene3D" id="1.10.10.200">
    <property type="match status" value="1"/>
</dbReference>
<dbReference type="HAMAP" id="MF_00693">
    <property type="entry name" value="Transcrip_reg_TACO1"/>
    <property type="match status" value="1"/>
</dbReference>
<dbReference type="InterPro" id="IPR029072">
    <property type="entry name" value="YebC-like"/>
</dbReference>
<dbReference type="InterPro" id="IPR049083">
    <property type="entry name" value="TACO1_YebC_N"/>
</dbReference>
<evidence type="ECO:0000256" key="4">
    <source>
        <dbReference type="ARBA" id="ARBA00023125"/>
    </source>
</evidence>
<dbReference type="PANTHER" id="PTHR12532">
    <property type="entry name" value="TRANSLATIONAL ACTIVATOR OF CYTOCHROME C OXIDASE 1"/>
    <property type="match status" value="1"/>
</dbReference>
<comment type="similarity">
    <text evidence="2">Belongs to the TACO1 family.</text>
</comment>
<reference evidence="7" key="1">
    <citation type="submission" date="2020-05" db="EMBL/GenBank/DDBJ databases">
        <authorList>
            <person name="Chiriac C."/>
            <person name="Salcher M."/>
            <person name="Ghai R."/>
            <person name="Kavagutti S V."/>
        </authorList>
    </citation>
    <scope>NUCLEOTIDE SEQUENCE</scope>
</reference>
<feature type="domain" description="TACO1/YebC-like N-terminal" evidence="6">
    <location>
        <begin position="5"/>
        <end position="75"/>
    </location>
</feature>
<comment type="subcellular location">
    <subcellularLocation>
        <location evidence="1">Mitochondrion</location>
    </subcellularLocation>
</comment>
<dbReference type="NCBIfam" id="TIGR01033">
    <property type="entry name" value="YebC/PmpR family DNA-binding transcriptional regulator"/>
    <property type="match status" value="1"/>
</dbReference>
<dbReference type="GO" id="GO:0003677">
    <property type="term" value="F:DNA binding"/>
    <property type="evidence" value="ECO:0007669"/>
    <property type="project" value="UniProtKB-KW"/>
</dbReference>
<dbReference type="Pfam" id="PF20772">
    <property type="entry name" value="TACO1_YebC_N"/>
    <property type="match status" value="1"/>
</dbReference>
<evidence type="ECO:0000256" key="3">
    <source>
        <dbReference type="ARBA" id="ARBA00022490"/>
    </source>
</evidence>
<dbReference type="FunFam" id="1.10.10.200:FF:000002">
    <property type="entry name" value="Probable transcriptional regulatory protein CLM62_37755"/>
    <property type="match status" value="1"/>
</dbReference>
<proteinExistence type="inferred from homology"/>
<protein>
    <submittedName>
        <fullName evidence="7">Unannotated protein</fullName>
    </submittedName>
</protein>
<feature type="domain" description="TACO1/YebC-like second and third" evidence="5">
    <location>
        <begin position="83"/>
        <end position="237"/>
    </location>
</feature>
<evidence type="ECO:0000259" key="6">
    <source>
        <dbReference type="Pfam" id="PF20772"/>
    </source>
</evidence>
<organism evidence="7">
    <name type="scientific">freshwater metagenome</name>
    <dbReference type="NCBI Taxonomy" id="449393"/>
    <lineage>
        <taxon>unclassified sequences</taxon>
        <taxon>metagenomes</taxon>
        <taxon>ecological metagenomes</taxon>
    </lineage>
</organism>
<dbReference type="InterPro" id="IPR026564">
    <property type="entry name" value="Transcrip_reg_TACO1-like_dom3"/>
</dbReference>
<gene>
    <name evidence="7" type="ORF">UFOPK3423_00793</name>
</gene>
<dbReference type="EMBL" id="CAFBLQ010000071">
    <property type="protein sequence ID" value="CAB4872041.1"/>
    <property type="molecule type" value="Genomic_DNA"/>
</dbReference>
<dbReference type="InterPro" id="IPR048300">
    <property type="entry name" value="TACO1_YebC-like_2nd/3rd_dom"/>
</dbReference>